<reference evidence="3" key="2">
    <citation type="submission" date="2018-08" db="UniProtKB">
        <authorList>
            <consortium name="EnsemblPlants"/>
        </authorList>
    </citation>
    <scope>IDENTIFICATION</scope>
    <source>
        <strain evidence="3">Yugu1</strain>
    </source>
</reference>
<keyword evidence="2" id="KW-0812">Transmembrane</keyword>
<dbReference type="Proteomes" id="UP000004995">
    <property type="component" value="Unassembled WGS sequence"/>
</dbReference>
<accession>K3ZDE3</accession>
<dbReference type="HOGENOM" id="CLU_2270726_0_0_1"/>
<keyword evidence="2" id="KW-0472">Membrane</keyword>
<dbReference type="eggNOG" id="ENOG502SCFX">
    <property type="taxonomic scope" value="Eukaryota"/>
</dbReference>
<feature type="transmembrane region" description="Helical" evidence="2">
    <location>
        <begin position="48"/>
        <end position="67"/>
    </location>
</feature>
<keyword evidence="2" id="KW-1133">Transmembrane helix</keyword>
<feature type="region of interest" description="Disordered" evidence="1">
    <location>
        <begin position="1"/>
        <end position="22"/>
    </location>
</feature>
<proteinExistence type="predicted"/>
<sequence length="103" mass="11023">LSNEHSFVSRETPNSAWTEIPDASTGLQAAAAPPMVTRWSQKSPGLKILWIWTLGTAAIVVGGIVRMRVNDMQKMLREEGEAAAAAAAAATPASREHVPKDDE</sequence>
<dbReference type="EnsemblPlants" id="KQL12904">
    <property type="protein sequence ID" value="KQL12904"/>
    <property type="gene ID" value="SETIT_024579mg"/>
</dbReference>
<dbReference type="EMBL" id="AGNK02001406">
    <property type="status" value="NOT_ANNOTATED_CDS"/>
    <property type="molecule type" value="Genomic_DNA"/>
</dbReference>
<dbReference type="InParanoid" id="K3ZDE3"/>
<evidence type="ECO:0000313" key="3">
    <source>
        <dbReference type="EnsemblPlants" id="KQL12904"/>
    </source>
</evidence>
<feature type="compositionally biased region" description="Polar residues" evidence="1">
    <location>
        <begin position="1"/>
        <end position="17"/>
    </location>
</feature>
<evidence type="ECO:0000256" key="1">
    <source>
        <dbReference type="SAM" id="MobiDB-lite"/>
    </source>
</evidence>
<evidence type="ECO:0000313" key="4">
    <source>
        <dbReference type="Proteomes" id="UP000004995"/>
    </source>
</evidence>
<name>K3ZDE3_SETIT</name>
<dbReference type="Gramene" id="KQL12904">
    <property type="protein sequence ID" value="KQL12904"/>
    <property type="gene ID" value="SETIT_024579mg"/>
</dbReference>
<protein>
    <submittedName>
        <fullName evidence="3">Uncharacterized protein</fullName>
    </submittedName>
</protein>
<dbReference type="AlphaFoldDB" id="K3ZDE3"/>
<keyword evidence="4" id="KW-1185">Reference proteome</keyword>
<evidence type="ECO:0000256" key="2">
    <source>
        <dbReference type="SAM" id="Phobius"/>
    </source>
</evidence>
<organism evidence="3 4">
    <name type="scientific">Setaria italica</name>
    <name type="common">Foxtail millet</name>
    <name type="synonym">Panicum italicum</name>
    <dbReference type="NCBI Taxonomy" id="4555"/>
    <lineage>
        <taxon>Eukaryota</taxon>
        <taxon>Viridiplantae</taxon>
        <taxon>Streptophyta</taxon>
        <taxon>Embryophyta</taxon>
        <taxon>Tracheophyta</taxon>
        <taxon>Spermatophyta</taxon>
        <taxon>Magnoliopsida</taxon>
        <taxon>Liliopsida</taxon>
        <taxon>Poales</taxon>
        <taxon>Poaceae</taxon>
        <taxon>PACMAD clade</taxon>
        <taxon>Panicoideae</taxon>
        <taxon>Panicodae</taxon>
        <taxon>Paniceae</taxon>
        <taxon>Cenchrinae</taxon>
        <taxon>Setaria</taxon>
    </lineage>
</organism>
<reference evidence="4" key="1">
    <citation type="journal article" date="2012" name="Nat. Biotechnol.">
        <title>Reference genome sequence of the model plant Setaria.</title>
        <authorList>
            <person name="Bennetzen J.L."/>
            <person name="Schmutz J."/>
            <person name="Wang H."/>
            <person name="Percifield R."/>
            <person name="Hawkins J."/>
            <person name="Pontaroli A.C."/>
            <person name="Estep M."/>
            <person name="Feng L."/>
            <person name="Vaughn J.N."/>
            <person name="Grimwood J."/>
            <person name="Jenkins J."/>
            <person name="Barry K."/>
            <person name="Lindquist E."/>
            <person name="Hellsten U."/>
            <person name="Deshpande S."/>
            <person name="Wang X."/>
            <person name="Wu X."/>
            <person name="Mitros T."/>
            <person name="Triplett J."/>
            <person name="Yang X."/>
            <person name="Ye C.Y."/>
            <person name="Mauro-Herrera M."/>
            <person name="Wang L."/>
            <person name="Li P."/>
            <person name="Sharma M."/>
            <person name="Sharma R."/>
            <person name="Ronald P.C."/>
            <person name="Panaud O."/>
            <person name="Kellogg E.A."/>
            <person name="Brutnell T.P."/>
            <person name="Doust A.N."/>
            <person name="Tuskan G.A."/>
            <person name="Rokhsar D."/>
            <person name="Devos K.M."/>
        </authorList>
    </citation>
    <scope>NUCLEOTIDE SEQUENCE [LARGE SCALE GENOMIC DNA]</scope>
    <source>
        <strain evidence="4">cv. Yugu1</strain>
    </source>
</reference>